<keyword evidence="2" id="KW-0812">Transmembrane</keyword>
<dbReference type="AlphaFoldDB" id="A0A1Y2E8H7"/>
<gene>
    <name evidence="4" type="ORF">LY90DRAFT_667708</name>
</gene>
<feature type="signal peptide" evidence="3">
    <location>
        <begin position="1"/>
        <end position="21"/>
    </location>
</feature>
<comment type="caution">
    <text evidence="4">The sequence shown here is derived from an EMBL/GenBank/DDBJ whole genome shotgun (WGS) entry which is preliminary data.</text>
</comment>
<feature type="transmembrane region" description="Helical" evidence="2">
    <location>
        <begin position="188"/>
        <end position="212"/>
    </location>
</feature>
<keyword evidence="5" id="KW-1185">Reference proteome</keyword>
<evidence type="ECO:0000256" key="2">
    <source>
        <dbReference type="SAM" id="Phobius"/>
    </source>
</evidence>
<keyword evidence="1" id="KW-0175">Coiled coil</keyword>
<keyword evidence="2" id="KW-1133">Transmembrane helix</keyword>
<evidence type="ECO:0000313" key="5">
    <source>
        <dbReference type="Proteomes" id="UP000193920"/>
    </source>
</evidence>
<dbReference type="EMBL" id="MCOG01000048">
    <property type="protein sequence ID" value="ORY67860.1"/>
    <property type="molecule type" value="Genomic_DNA"/>
</dbReference>
<keyword evidence="2" id="KW-0472">Membrane</keyword>
<reference evidence="4 5" key="1">
    <citation type="submission" date="2016-08" db="EMBL/GenBank/DDBJ databases">
        <title>A Parts List for Fungal Cellulosomes Revealed by Comparative Genomics.</title>
        <authorList>
            <consortium name="DOE Joint Genome Institute"/>
            <person name="Haitjema C.H."/>
            <person name="Gilmore S.P."/>
            <person name="Henske J.K."/>
            <person name="Solomon K.V."/>
            <person name="De Groot R."/>
            <person name="Kuo A."/>
            <person name="Mondo S.J."/>
            <person name="Salamov A.A."/>
            <person name="Labutti K."/>
            <person name="Zhao Z."/>
            <person name="Chiniquy J."/>
            <person name="Barry K."/>
            <person name="Brewer H.M."/>
            <person name="Purvine S.O."/>
            <person name="Wright A.T."/>
            <person name="Boxma B."/>
            <person name="Van Alen T."/>
            <person name="Hackstein J.H."/>
            <person name="Baker S.E."/>
            <person name="Grigoriev I.V."/>
            <person name="O'Malley M.A."/>
        </authorList>
    </citation>
    <scope>NUCLEOTIDE SEQUENCE [LARGE SCALE GENOMIC DNA]</scope>
    <source>
        <strain evidence="4 5">G1</strain>
    </source>
</reference>
<evidence type="ECO:0000256" key="1">
    <source>
        <dbReference type="SAM" id="Coils"/>
    </source>
</evidence>
<sequence length="340" mass="40036">MLKLFYIFCTLLFSFITYCKILTIEDVLTLTIPNCKVDKDCPSESRGCIYESCFFKYYCRGNECISSTNTTYFHSDIDFSKKKKKKKRVIYEVCSEGALRAKKCKTPACSTNADCFSNYCLNNVCMSNDALPIIKCNNNFYNGTILMKCSKNVFEKCETNEECFSENCTKENYCSDKINNLPKYKKTAFFILKVFLSLCILSLMIYCGIFCCEHCGRKSKEEIYEEEEMYEEQEMYEEEEMNEERKKKEEEEEKEILKKEIIDKKINMNNDKIIEQSNENERINNSTFNNEQTLEELNENKNIIEKVNKLNTNEKIIEIKKIVEDSTENKTLIEKTNKIK</sequence>
<organism evidence="4 5">
    <name type="scientific">Neocallimastix californiae</name>
    <dbReference type="NCBI Taxonomy" id="1754190"/>
    <lineage>
        <taxon>Eukaryota</taxon>
        <taxon>Fungi</taxon>
        <taxon>Fungi incertae sedis</taxon>
        <taxon>Chytridiomycota</taxon>
        <taxon>Chytridiomycota incertae sedis</taxon>
        <taxon>Neocallimastigomycetes</taxon>
        <taxon>Neocallimastigales</taxon>
        <taxon>Neocallimastigaceae</taxon>
        <taxon>Neocallimastix</taxon>
    </lineage>
</organism>
<dbReference type="Proteomes" id="UP000193920">
    <property type="component" value="Unassembled WGS sequence"/>
</dbReference>
<name>A0A1Y2E8H7_9FUNG</name>
<evidence type="ECO:0000313" key="4">
    <source>
        <dbReference type="EMBL" id="ORY67860.1"/>
    </source>
</evidence>
<protein>
    <submittedName>
        <fullName evidence="4">Uncharacterized protein</fullName>
    </submittedName>
</protein>
<feature type="coiled-coil region" evidence="1">
    <location>
        <begin position="231"/>
        <end position="314"/>
    </location>
</feature>
<keyword evidence="3" id="KW-0732">Signal</keyword>
<evidence type="ECO:0000256" key="3">
    <source>
        <dbReference type="SAM" id="SignalP"/>
    </source>
</evidence>
<feature type="chain" id="PRO_5013367889" evidence="3">
    <location>
        <begin position="22"/>
        <end position="340"/>
    </location>
</feature>
<proteinExistence type="predicted"/>
<accession>A0A1Y2E8H7</accession>